<dbReference type="Proteomes" id="UP000298471">
    <property type="component" value="Unassembled WGS sequence"/>
</dbReference>
<keyword evidence="11" id="KW-1185">Reference proteome</keyword>
<evidence type="ECO:0000259" key="8">
    <source>
        <dbReference type="Pfam" id="PF02838"/>
    </source>
</evidence>
<dbReference type="InterPro" id="IPR029018">
    <property type="entry name" value="Hex-like_dom2"/>
</dbReference>
<reference evidence="10 11" key="1">
    <citation type="submission" date="2019-04" db="EMBL/GenBank/DDBJ databases">
        <authorList>
            <person name="Feng G."/>
            <person name="Zhang J."/>
            <person name="Zhu H."/>
        </authorList>
    </citation>
    <scope>NUCLEOTIDE SEQUENCE [LARGE SCALE GENOMIC DNA]</scope>
    <source>
        <strain evidence="10 11">9PBR-1</strain>
    </source>
</reference>
<evidence type="ECO:0000259" key="9">
    <source>
        <dbReference type="Pfam" id="PF13290"/>
    </source>
</evidence>
<dbReference type="Pfam" id="PF13290">
    <property type="entry name" value="CHB_HEX_C_1"/>
    <property type="match status" value="1"/>
</dbReference>
<dbReference type="OrthoDB" id="9763537at2"/>
<feature type="domain" description="Beta-hexosaminidase bacterial type N-terminal" evidence="8">
    <location>
        <begin position="103"/>
        <end position="223"/>
    </location>
</feature>
<dbReference type="GO" id="GO:0004563">
    <property type="term" value="F:beta-N-acetylhexosaminidase activity"/>
    <property type="evidence" value="ECO:0007669"/>
    <property type="project" value="UniProtKB-EC"/>
</dbReference>
<proteinExistence type="inferred from homology"/>
<dbReference type="Gene3D" id="3.30.379.10">
    <property type="entry name" value="Chitobiase/beta-hexosaminidase domain 2-like"/>
    <property type="match status" value="1"/>
</dbReference>
<organism evidence="10 11">
    <name type="scientific">Hymenobacter metallicola</name>
    <dbReference type="NCBI Taxonomy" id="2563114"/>
    <lineage>
        <taxon>Bacteria</taxon>
        <taxon>Pseudomonadati</taxon>
        <taxon>Bacteroidota</taxon>
        <taxon>Cytophagia</taxon>
        <taxon>Cytophagales</taxon>
        <taxon>Hymenobacteraceae</taxon>
        <taxon>Hymenobacter</taxon>
    </lineage>
</organism>
<evidence type="ECO:0000313" key="11">
    <source>
        <dbReference type="Proteomes" id="UP000298471"/>
    </source>
</evidence>
<dbReference type="PRINTS" id="PR00738">
    <property type="entry name" value="GLHYDRLASE20"/>
</dbReference>
<evidence type="ECO:0000256" key="5">
    <source>
        <dbReference type="ARBA" id="ARBA00023295"/>
    </source>
</evidence>
<evidence type="ECO:0000256" key="3">
    <source>
        <dbReference type="ARBA" id="ARBA00012663"/>
    </source>
</evidence>
<feature type="domain" description="Glycoside hydrolase family 20 catalytic" evidence="7">
    <location>
        <begin position="226"/>
        <end position="578"/>
    </location>
</feature>
<name>A0A4Z0QGV3_9BACT</name>
<dbReference type="Pfam" id="PF00728">
    <property type="entry name" value="Glyco_hydro_20"/>
    <property type="match status" value="1"/>
</dbReference>
<feature type="domain" description="GH29D-like beta-sandwich" evidence="9">
    <location>
        <begin position="626"/>
        <end position="681"/>
    </location>
</feature>
<protein>
    <recommendedName>
        <fullName evidence="3">beta-N-acetylhexosaminidase</fullName>
        <ecNumber evidence="3">3.2.1.52</ecNumber>
    </recommendedName>
</protein>
<dbReference type="InterPro" id="IPR015882">
    <property type="entry name" value="HEX_bac_N"/>
</dbReference>
<dbReference type="InterPro" id="IPR025705">
    <property type="entry name" value="Beta_hexosaminidase_sua/sub"/>
</dbReference>
<dbReference type="CDD" id="cd06563">
    <property type="entry name" value="GH20_chitobiase-like"/>
    <property type="match status" value="1"/>
</dbReference>
<dbReference type="AlphaFoldDB" id="A0A4Z0QGV3"/>
<dbReference type="Pfam" id="PF02838">
    <property type="entry name" value="Glyco_hydro_20b"/>
    <property type="match status" value="1"/>
</dbReference>
<evidence type="ECO:0000259" key="7">
    <source>
        <dbReference type="Pfam" id="PF00728"/>
    </source>
</evidence>
<dbReference type="InterPro" id="IPR059177">
    <property type="entry name" value="GH29D-like_dom"/>
</dbReference>
<dbReference type="InterPro" id="IPR017853">
    <property type="entry name" value="GH"/>
</dbReference>
<evidence type="ECO:0000256" key="6">
    <source>
        <dbReference type="PIRSR" id="PIRSR625705-1"/>
    </source>
</evidence>
<evidence type="ECO:0000313" key="10">
    <source>
        <dbReference type="EMBL" id="TGE28473.1"/>
    </source>
</evidence>
<dbReference type="EC" id="3.2.1.52" evidence="3"/>
<dbReference type="GO" id="GO:0030203">
    <property type="term" value="P:glycosaminoglycan metabolic process"/>
    <property type="evidence" value="ECO:0007669"/>
    <property type="project" value="TreeGrafter"/>
</dbReference>
<dbReference type="PANTHER" id="PTHR22600">
    <property type="entry name" value="BETA-HEXOSAMINIDASE"/>
    <property type="match status" value="1"/>
</dbReference>
<feature type="active site" description="Proton donor" evidence="6">
    <location>
        <position position="406"/>
    </location>
</feature>
<gene>
    <name evidence="10" type="ORF">E5K02_03120</name>
</gene>
<dbReference type="EMBL" id="SRMB01000001">
    <property type="protein sequence ID" value="TGE28473.1"/>
    <property type="molecule type" value="Genomic_DNA"/>
</dbReference>
<evidence type="ECO:0000256" key="1">
    <source>
        <dbReference type="ARBA" id="ARBA00001231"/>
    </source>
</evidence>
<dbReference type="GO" id="GO:0005975">
    <property type="term" value="P:carbohydrate metabolic process"/>
    <property type="evidence" value="ECO:0007669"/>
    <property type="project" value="InterPro"/>
</dbReference>
<dbReference type="PANTHER" id="PTHR22600:SF57">
    <property type="entry name" value="BETA-N-ACETYLHEXOSAMINIDASE"/>
    <property type="match status" value="1"/>
</dbReference>
<comment type="similarity">
    <text evidence="2">Belongs to the glycosyl hydrolase 20 family.</text>
</comment>
<accession>A0A4Z0QGV3</accession>
<dbReference type="GO" id="GO:0016020">
    <property type="term" value="C:membrane"/>
    <property type="evidence" value="ECO:0007669"/>
    <property type="project" value="TreeGrafter"/>
</dbReference>
<dbReference type="InterPro" id="IPR015883">
    <property type="entry name" value="Glyco_hydro_20_cat"/>
</dbReference>
<dbReference type="Gene3D" id="3.20.20.80">
    <property type="entry name" value="Glycosidases"/>
    <property type="match status" value="1"/>
</dbReference>
<dbReference type="SUPFAM" id="SSF51445">
    <property type="entry name" value="(Trans)glycosidases"/>
    <property type="match status" value="1"/>
</dbReference>
<comment type="caution">
    <text evidence="10">The sequence shown here is derived from an EMBL/GenBank/DDBJ whole genome shotgun (WGS) entry which is preliminary data.</text>
</comment>
<sequence>MPTGSCPAATGQLPGRSPGAAWSYPYPRISCESIFFECLFWRPATSARAACHFANSSFLLTNPPFMPFSFFSATRLGGILAVSLLAGRPALAQLTEIPAQRLGLVPLPREVKAYSATYALPQKVSIYAASKDEKNVAGLLKEMLTGLGKTVTLTTTRAGANIALVTAAAPNPEAYQLNVDQQGIRITAAGGPGLFYGAQTLVQLLPARAAATSPVNYVRINDQPAFRWRGAMLDVSRHFFSVDFVKRYIDLLAAYKLNTFHWHLTDDQGWRIEIKKYPKLTQVSAFRKETLIGAQQLFKTPAEFKYDATPYGGFYTQDQIRDVVAYAQKRYVTIVPEIEMPGHSVAILAAYPELACKPGTYETWTMWGVNEDIVCPTEPTFRFFEDVLSEVTALFPGPYVHIGGDEAPKTRWKESAAVQEIMKKEGYTDVEKVQGWFNRRIEKFLASKGKKLIGWDEILEGGIAPSATVMSWRGEKGGIEAAKMGHDVVMSPTTHLYINYGQSKKPHSPYEPLMIGGYIPLEVIYNYNPLPAELTAEQQQHVLGPQANMWTEYITTPAAAEYMLFPRLLAVSEVAWRPAAGKTYAEFLPRMGQQFARLDAKKVYYRVPEPLGLDSASVVRQNGKAVFTLRSLVPGAQIRYTLDGHLPDETTELYTKPLAVPLNKGLTVRAVTITPNGRKSPPAELLVN</sequence>
<evidence type="ECO:0000256" key="2">
    <source>
        <dbReference type="ARBA" id="ARBA00006285"/>
    </source>
</evidence>
<keyword evidence="5" id="KW-0326">Glycosidase</keyword>
<evidence type="ECO:0000256" key="4">
    <source>
        <dbReference type="ARBA" id="ARBA00022801"/>
    </source>
</evidence>
<keyword evidence="4" id="KW-0378">Hydrolase</keyword>
<dbReference type="SUPFAM" id="SSF55545">
    <property type="entry name" value="beta-N-acetylhexosaminidase-like domain"/>
    <property type="match status" value="1"/>
</dbReference>
<comment type="catalytic activity">
    <reaction evidence="1">
        <text>Hydrolysis of terminal non-reducing N-acetyl-D-hexosamine residues in N-acetyl-beta-D-hexosaminides.</text>
        <dbReference type="EC" id="3.2.1.52"/>
    </reaction>
</comment>